<keyword evidence="3" id="KW-1185">Reference proteome</keyword>
<feature type="signal peptide" evidence="1">
    <location>
        <begin position="1"/>
        <end position="21"/>
    </location>
</feature>
<evidence type="ECO:0000313" key="2">
    <source>
        <dbReference type="EMBL" id="QDT65507.1"/>
    </source>
</evidence>
<sequence precursor="true">MKRSLTTLTAALFLATLPLLWGCSRETKYDVVPVSGTITVGGQPAAHVLIRFKPIAQDGDTNPGRSSIAFANENGEFQLQTESGKLEKGAIVGPHQVVIFGEESISAISDWQEVDPAAFPPDSKLPERRPVPTLAIPRPDHWPLEFTVPEAGTDSANFEL</sequence>
<evidence type="ECO:0000313" key="3">
    <source>
        <dbReference type="Proteomes" id="UP000319976"/>
    </source>
</evidence>
<protein>
    <recommendedName>
        <fullName evidence="4">Nickel uptake substrate-specific transmembrane region</fullName>
    </recommendedName>
</protein>
<dbReference type="AlphaFoldDB" id="A0A517TAW0"/>
<organism evidence="2 3">
    <name type="scientific">Calycomorphotria hydatis</name>
    <dbReference type="NCBI Taxonomy" id="2528027"/>
    <lineage>
        <taxon>Bacteria</taxon>
        <taxon>Pseudomonadati</taxon>
        <taxon>Planctomycetota</taxon>
        <taxon>Planctomycetia</taxon>
        <taxon>Planctomycetales</taxon>
        <taxon>Planctomycetaceae</taxon>
        <taxon>Calycomorphotria</taxon>
    </lineage>
</organism>
<evidence type="ECO:0000256" key="1">
    <source>
        <dbReference type="SAM" id="SignalP"/>
    </source>
</evidence>
<dbReference type="EMBL" id="CP036316">
    <property type="protein sequence ID" value="QDT65507.1"/>
    <property type="molecule type" value="Genomic_DNA"/>
</dbReference>
<proteinExistence type="predicted"/>
<name>A0A517TAW0_9PLAN</name>
<evidence type="ECO:0008006" key="4">
    <source>
        <dbReference type="Google" id="ProtNLM"/>
    </source>
</evidence>
<keyword evidence="1" id="KW-0732">Signal</keyword>
<accession>A0A517TAW0</accession>
<dbReference type="OrthoDB" id="286727at2"/>
<feature type="chain" id="PRO_5021965050" description="Nickel uptake substrate-specific transmembrane region" evidence="1">
    <location>
        <begin position="22"/>
        <end position="160"/>
    </location>
</feature>
<dbReference type="Proteomes" id="UP000319976">
    <property type="component" value="Chromosome"/>
</dbReference>
<dbReference type="RefSeq" id="WP_145263568.1">
    <property type="nucleotide sequence ID" value="NZ_CP036316.1"/>
</dbReference>
<reference evidence="2 3" key="1">
    <citation type="submission" date="2019-02" db="EMBL/GenBank/DDBJ databases">
        <title>Deep-cultivation of Planctomycetes and their phenomic and genomic characterization uncovers novel biology.</title>
        <authorList>
            <person name="Wiegand S."/>
            <person name="Jogler M."/>
            <person name="Boedeker C."/>
            <person name="Pinto D."/>
            <person name="Vollmers J."/>
            <person name="Rivas-Marin E."/>
            <person name="Kohn T."/>
            <person name="Peeters S.H."/>
            <person name="Heuer A."/>
            <person name="Rast P."/>
            <person name="Oberbeckmann S."/>
            <person name="Bunk B."/>
            <person name="Jeske O."/>
            <person name="Meyerdierks A."/>
            <person name="Storesund J.E."/>
            <person name="Kallscheuer N."/>
            <person name="Luecker S."/>
            <person name="Lage O.M."/>
            <person name="Pohl T."/>
            <person name="Merkel B.J."/>
            <person name="Hornburger P."/>
            <person name="Mueller R.-W."/>
            <person name="Bruemmer F."/>
            <person name="Labrenz M."/>
            <person name="Spormann A.M."/>
            <person name="Op den Camp H."/>
            <person name="Overmann J."/>
            <person name="Amann R."/>
            <person name="Jetten M.S.M."/>
            <person name="Mascher T."/>
            <person name="Medema M.H."/>
            <person name="Devos D.P."/>
            <person name="Kaster A.-K."/>
            <person name="Ovreas L."/>
            <person name="Rohde M."/>
            <person name="Galperin M.Y."/>
            <person name="Jogler C."/>
        </authorList>
    </citation>
    <scope>NUCLEOTIDE SEQUENCE [LARGE SCALE GENOMIC DNA]</scope>
    <source>
        <strain evidence="2 3">V22</strain>
    </source>
</reference>
<gene>
    <name evidence="2" type="ORF">V22_27610</name>
</gene>
<dbReference type="KEGG" id="chya:V22_27610"/>